<dbReference type="Pfam" id="PF13031">
    <property type="entry name" value="DUF3892"/>
    <property type="match status" value="1"/>
</dbReference>
<proteinExistence type="predicted"/>
<protein>
    <recommendedName>
        <fullName evidence="3">DUF3892 domain-containing protein</fullName>
    </recommendedName>
</protein>
<dbReference type="EMBL" id="BMNR01000002">
    <property type="protein sequence ID" value="GGK20582.1"/>
    <property type="molecule type" value="Genomic_DNA"/>
</dbReference>
<reference evidence="1" key="1">
    <citation type="journal article" date="2014" name="Int. J. Syst. Evol. Microbiol.">
        <title>Complete genome sequence of Corynebacterium casei LMG S-19264T (=DSM 44701T), isolated from a smear-ripened cheese.</title>
        <authorList>
            <consortium name="US DOE Joint Genome Institute (JGI-PGF)"/>
            <person name="Walter F."/>
            <person name="Albersmeier A."/>
            <person name="Kalinowski J."/>
            <person name="Ruckert C."/>
        </authorList>
    </citation>
    <scope>NUCLEOTIDE SEQUENCE</scope>
    <source>
        <strain evidence="1">JCM 12862</strain>
    </source>
</reference>
<dbReference type="Proteomes" id="UP000612329">
    <property type="component" value="Unassembled WGS sequence"/>
</dbReference>
<evidence type="ECO:0008006" key="3">
    <source>
        <dbReference type="Google" id="ProtNLM"/>
    </source>
</evidence>
<dbReference type="InterPro" id="IPR024997">
    <property type="entry name" value="DUF3892"/>
</dbReference>
<reference evidence="1" key="2">
    <citation type="submission" date="2020-09" db="EMBL/GenBank/DDBJ databases">
        <authorList>
            <person name="Sun Q."/>
            <person name="Ohkuma M."/>
        </authorList>
    </citation>
    <scope>NUCLEOTIDE SEQUENCE</scope>
    <source>
        <strain evidence="1">JCM 12862</strain>
    </source>
</reference>
<accession>A0A8J3BMU3</accession>
<dbReference type="RefSeq" id="WP_188651277.1">
    <property type="nucleotide sequence ID" value="NZ_BMNR01000002.1"/>
</dbReference>
<organism evidence="1 2">
    <name type="scientific">Yeosuana aromativorans</name>
    <dbReference type="NCBI Taxonomy" id="288019"/>
    <lineage>
        <taxon>Bacteria</taxon>
        <taxon>Pseudomonadati</taxon>
        <taxon>Bacteroidota</taxon>
        <taxon>Flavobacteriia</taxon>
        <taxon>Flavobacteriales</taxon>
        <taxon>Flavobacteriaceae</taxon>
        <taxon>Yeosuana</taxon>
    </lineage>
</organism>
<comment type="caution">
    <text evidence="1">The sequence shown here is derived from an EMBL/GenBank/DDBJ whole genome shotgun (WGS) entry which is preliminary data.</text>
</comment>
<evidence type="ECO:0000313" key="1">
    <source>
        <dbReference type="EMBL" id="GGK20582.1"/>
    </source>
</evidence>
<keyword evidence="2" id="KW-1185">Reference proteome</keyword>
<name>A0A8J3BMU3_9FLAO</name>
<dbReference type="AlphaFoldDB" id="A0A8J3BMU3"/>
<evidence type="ECO:0000313" key="2">
    <source>
        <dbReference type="Proteomes" id="UP000612329"/>
    </source>
</evidence>
<sequence length="104" mass="11711">MADFRISGVWKDTNNVITHYAFHTVKEKTITRASKKSKADAIKLLEGSGNSAVTWVWNYSASYWKIGEKVEVVNGSNGKYLRSNPDDTKTDNLANLIDFDWIAP</sequence>
<gene>
    <name evidence="1" type="ORF">GCM10007962_13380</name>
</gene>